<accession>A0ABX1LVF1</accession>
<name>A0ABX1LVF1_9CYAN</name>
<protein>
    <submittedName>
        <fullName evidence="1">Uncharacterized protein</fullName>
    </submittedName>
</protein>
<keyword evidence="2" id="KW-1185">Reference proteome</keyword>
<dbReference type="EMBL" id="JAAVJL010000002">
    <property type="protein sequence ID" value="NMF60143.1"/>
    <property type="molecule type" value="Genomic_DNA"/>
</dbReference>
<dbReference type="Proteomes" id="UP000738376">
    <property type="component" value="Unassembled WGS sequence"/>
</dbReference>
<proteinExistence type="predicted"/>
<dbReference type="RefSeq" id="WP_169365083.1">
    <property type="nucleotide sequence ID" value="NZ_JAAVJL010000002.1"/>
</dbReference>
<reference evidence="1 2" key="1">
    <citation type="submission" date="2020-03" db="EMBL/GenBank/DDBJ databases">
        <title>Draft Genome Sequence of 2-Methylisoborneol Producing Pseudanabaena yagii Strain GIHE-NHR1 Isolated from North Han River in South Korea.</title>
        <authorList>
            <person name="Jeong J."/>
        </authorList>
    </citation>
    <scope>NUCLEOTIDE SEQUENCE [LARGE SCALE GENOMIC DNA]</scope>
    <source>
        <strain evidence="1 2">GIHE-NHR1</strain>
    </source>
</reference>
<organism evidence="1 2">
    <name type="scientific">Pseudanabaena yagii GIHE-NHR1</name>
    <dbReference type="NCBI Taxonomy" id="2722753"/>
    <lineage>
        <taxon>Bacteria</taxon>
        <taxon>Bacillati</taxon>
        <taxon>Cyanobacteriota</taxon>
        <taxon>Cyanophyceae</taxon>
        <taxon>Pseudanabaenales</taxon>
        <taxon>Pseudanabaenaceae</taxon>
        <taxon>Pseudanabaena</taxon>
        <taxon>Pseudanabaena yagii</taxon>
    </lineage>
</organism>
<gene>
    <name evidence="1" type="ORF">HC246_19455</name>
</gene>
<comment type="caution">
    <text evidence="1">The sequence shown here is derived from an EMBL/GenBank/DDBJ whole genome shotgun (WGS) entry which is preliminary data.</text>
</comment>
<sequence length="79" mass="8863">MSIGAIISKIHHKNCIANAQTFMPSTNELLLRLGSYRWMVKVKGKAFNDSKLSVISEVVALMLCPYEFLQIVMVISGEF</sequence>
<evidence type="ECO:0000313" key="2">
    <source>
        <dbReference type="Proteomes" id="UP000738376"/>
    </source>
</evidence>
<evidence type="ECO:0000313" key="1">
    <source>
        <dbReference type="EMBL" id="NMF60143.1"/>
    </source>
</evidence>